<dbReference type="GO" id="GO:0005524">
    <property type="term" value="F:ATP binding"/>
    <property type="evidence" value="ECO:0007669"/>
    <property type="project" value="UniProtKB-KW"/>
</dbReference>
<feature type="transmembrane region" description="Helical" evidence="12">
    <location>
        <begin position="689"/>
        <end position="711"/>
    </location>
</feature>
<evidence type="ECO:0000256" key="1">
    <source>
        <dbReference type="ARBA" id="ARBA00004141"/>
    </source>
</evidence>
<keyword evidence="5" id="KW-0677">Repeat</keyword>
<dbReference type="SUPFAM" id="SSF52540">
    <property type="entry name" value="P-loop containing nucleoside triphosphate hydrolases"/>
    <property type="match status" value="1"/>
</dbReference>
<dbReference type="InterPro" id="IPR013525">
    <property type="entry name" value="ABC2_TM"/>
</dbReference>
<name>A0A075AWM6_ROZAC</name>
<evidence type="ECO:0000256" key="2">
    <source>
        <dbReference type="ARBA" id="ARBA00008869"/>
    </source>
</evidence>
<evidence type="ECO:0000256" key="4">
    <source>
        <dbReference type="ARBA" id="ARBA00022692"/>
    </source>
</evidence>
<dbReference type="GO" id="GO:0016020">
    <property type="term" value="C:membrane"/>
    <property type="evidence" value="ECO:0007669"/>
    <property type="project" value="UniProtKB-SubCell"/>
</dbReference>
<keyword evidence="6" id="KW-0547">Nucleotide-binding</keyword>
<evidence type="ECO:0000256" key="11">
    <source>
        <dbReference type="SAM" id="MobiDB-lite"/>
    </source>
</evidence>
<evidence type="ECO:0000256" key="10">
    <source>
        <dbReference type="SAM" id="Coils"/>
    </source>
</evidence>
<evidence type="ECO:0000256" key="6">
    <source>
        <dbReference type="ARBA" id="ARBA00022741"/>
    </source>
</evidence>
<dbReference type="InterPro" id="IPR026082">
    <property type="entry name" value="ABCA"/>
</dbReference>
<keyword evidence="15" id="KW-1185">Reference proteome</keyword>
<dbReference type="PANTHER" id="PTHR19229">
    <property type="entry name" value="ATP-BINDING CASSETTE TRANSPORTER SUBFAMILY A ABCA"/>
    <property type="match status" value="1"/>
</dbReference>
<feature type="transmembrane region" description="Helical" evidence="12">
    <location>
        <begin position="867"/>
        <end position="888"/>
    </location>
</feature>
<dbReference type="STRING" id="988480.A0A075AWM6"/>
<comment type="similarity">
    <text evidence="2">Belongs to the ABC transporter superfamily. ABCA family.</text>
</comment>
<dbReference type="PROSITE" id="PS50893">
    <property type="entry name" value="ABC_TRANSPORTER_2"/>
    <property type="match status" value="1"/>
</dbReference>
<keyword evidence="10" id="KW-0175">Coiled coil</keyword>
<evidence type="ECO:0000313" key="14">
    <source>
        <dbReference type="EMBL" id="EPZ33077.1"/>
    </source>
</evidence>
<dbReference type="Pfam" id="PF12698">
    <property type="entry name" value="ABC2_membrane_3"/>
    <property type="match status" value="1"/>
</dbReference>
<feature type="coiled-coil region" evidence="10">
    <location>
        <begin position="94"/>
        <end position="121"/>
    </location>
</feature>
<dbReference type="OMA" id="WALISEP"/>
<dbReference type="GO" id="GO:0140359">
    <property type="term" value="F:ABC-type transporter activity"/>
    <property type="evidence" value="ECO:0007669"/>
    <property type="project" value="InterPro"/>
</dbReference>
<organism evidence="14 15">
    <name type="scientific">Rozella allomycis (strain CSF55)</name>
    <dbReference type="NCBI Taxonomy" id="988480"/>
    <lineage>
        <taxon>Eukaryota</taxon>
        <taxon>Fungi</taxon>
        <taxon>Fungi incertae sedis</taxon>
        <taxon>Cryptomycota</taxon>
        <taxon>Cryptomycota incertae sedis</taxon>
        <taxon>Rozella</taxon>
    </lineage>
</organism>
<dbReference type="FunFam" id="3.40.50.300:FF:000665">
    <property type="entry name" value="ABC transporter A family member 2"/>
    <property type="match status" value="1"/>
</dbReference>
<dbReference type="PROSITE" id="PS00211">
    <property type="entry name" value="ABC_TRANSPORTER_1"/>
    <property type="match status" value="1"/>
</dbReference>
<dbReference type="OrthoDB" id="8061355at2759"/>
<dbReference type="AlphaFoldDB" id="A0A075AWM6"/>
<feature type="region of interest" description="Disordered" evidence="11">
    <location>
        <begin position="161"/>
        <end position="182"/>
    </location>
</feature>
<dbReference type="Pfam" id="PF00005">
    <property type="entry name" value="ABC_tran"/>
    <property type="match status" value="1"/>
</dbReference>
<gene>
    <name evidence="14" type="ORF">O9G_002878</name>
</gene>
<dbReference type="CDD" id="cd03263">
    <property type="entry name" value="ABC_subfamily_A"/>
    <property type="match status" value="1"/>
</dbReference>
<dbReference type="Gene3D" id="3.40.50.300">
    <property type="entry name" value="P-loop containing nucleotide triphosphate hydrolases"/>
    <property type="match status" value="1"/>
</dbReference>
<feature type="transmembrane region" description="Helical" evidence="12">
    <location>
        <begin position="272"/>
        <end position="297"/>
    </location>
</feature>
<reference evidence="14 15" key="1">
    <citation type="journal article" date="2013" name="Curr. Biol.">
        <title>Shared signatures of parasitism and phylogenomics unite Cryptomycota and microsporidia.</title>
        <authorList>
            <person name="James T.Y."/>
            <person name="Pelin A."/>
            <person name="Bonen L."/>
            <person name="Ahrendt S."/>
            <person name="Sain D."/>
            <person name="Corradi N."/>
            <person name="Stajich J.E."/>
        </authorList>
    </citation>
    <scope>NUCLEOTIDE SEQUENCE [LARGE SCALE GENOMIC DNA]</scope>
    <source>
        <strain evidence="14 15">CSF55</strain>
    </source>
</reference>
<feature type="transmembrane region" description="Helical" evidence="12">
    <location>
        <begin position="800"/>
        <end position="821"/>
    </location>
</feature>
<keyword evidence="9 12" id="KW-0472">Membrane</keyword>
<protein>
    <submittedName>
        <fullName evidence="14">ABC transporter domain-containing protein</fullName>
    </submittedName>
</protein>
<feature type="transmembrane region" description="Helical" evidence="12">
    <location>
        <begin position="770"/>
        <end position="793"/>
    </location>
</feature>
<dbReference type="EMBL" id="KE561079">
    <property type="protein sequence ID" value="EPZ33077.1"/>
    <property type="molecule type" value="Genomic_DNA"/>
</dbReference>
<feature type="transmembrane region" description="Helical" evidence="12">
    <location>
        <begin position="732"/>
        <end position="758"/>
    </location>
</feature>
<dbReference type="PANTHER" id="PTHR19229:SF36">
    <property type="entry name" value="ATP-BINDING CASSETTE SUB-FAMILY A MEMBER 2"/>
    <property type="match status" value="1"/>
</dbReference>
<evidence type="ECO:0000313" key="15">
    <source>
        <dbReference type="Proteomes" id="UP000030755"/>
    </source>
</evidence>
<feature type="domain" description="ABC transporter" evidence="13">
    <location>
        <begin position="951"/>
        <end position="1181"/>
    </location>
</feature>
<evidence type="ECO:0000256" key="12">
    <source>
        <dbReference type="SAM" id="Phobius"/>
    </source>
</evidence>
<evidence type="ECO:0000256" key="3">
    <source>
        <dbReference type="ARBA" id="ARBA00022448"/>
    </source>
</evidence>
<proteinExistence type="inferred from homology"/>
<evidence type="ECO:0000256" key="9">
    <source>
        <dbReference type="ARBA" id="ARBA00023136"/>
    </source>
</evidence>
<keyword evidence="7" id="KW-0067">ATP-binding</keyword>
<evidence type="ECO:0000256" key="5">
    <source>
        <dbReference type="ARBA" id="ARBA00022737"/>
    </source>
</evidence>
<dbReference type="HOGENOM" id="CLU_000604_19_5_1"/>
<evidence type="ECO:0000256" key="7">
    <source>
        <dbReference type="ARBA" id="ARBA00022840"/>
    </source>
</evidence>
<dbReference type="Proteomes" id="UP000030755">
    <property type="component" value="Unassembled WGS sequence"/>
</dbReference>
<comment type="subcellular location">
    <subcellularLocation>
        <location evidence="1">Membrane</location>
        <topology evidence="1">Multi-pass membrane protein</topology>
    </subcellularLocation>
</comment>
<dbReference type="InterPro" id="IPR003593">
    <property type="entry name" value="AAA+_ATPase"/>
</dbReference>
<dbReference type="InterPro" id="IPR003439">
    <property type="entry name" value="ABC_transporter-like_ATP-bd"/>
</dbReference>
<keyword evidence="3" id="KW-0813">Transport</keyword>
<accession>A0A075AWM6</accession>
<evidence type="ECO:0000256" key="8">
    <source>
        <dbReference type="ARBA" id="ARBA00022989"/>
    </source>
</evidence>
<dbReference type="GO" id="GO:0016887">
    <property type="term" value="F:ATP hydrolysis activity"/>
    <property type="evidence" value="ECO:0007669"/>
    <property type="project" value="InterPro"/>
</dbReference>
<keyword evidence="4 12" id="KW-0812">Transmembrane</keyword>
<evidence type="ECO:0000259" key="13">
    <source>
        <dbReference type="PROSITE" id="PS50893"/>
    </source>
</evidence>
<dbReference type="InterPro" id="IPR027417">
    <property type="entry name" value="P-loop_NTPase"/>
</dbReference>
<sequence length="1244" mass="141057">MIFQTVSDGDNQYVICLKNDLVQVFGGDQILEGRIVEENAKKELPDLLKSGQVAVKDGRYVLFQRDQNTCYKIGLDKHASKNEIFTWFNFIVPTIQMNEKMEEIKNENEKLKNTIGQMQRSLISNAPTPSILATQNQAKKVVKKPKGSSLINPMIKKNRYNPIQRSNMDNPPPPIANTPPRVRHRTEMQRSDSMTIDFGKLASTPTEAVADYNGFELRNSATPESFWTTAADNNTNDFDAEEYTDDTFVRKKATYPYRALFRKTLSYQKNQMFVNVCCIFLCPALMIIISFLMALIINSVLDNLWNNQVLLQCSNVSATDPDFFPEFSEYNLPEAPIYQSLDNPLPISQSALNILTNTLKDLGASVSSNDALRKRVRHANWMSFGNGVPFDENFRRKIEFGTKKRCVYWFGDNYPFSYPYALDPKANSTVFTRDSTFRPDPPKGWFGNTKNPNYVKNLLQEQFFMWFVYSTNGMKGDANIGTKTQISAVPLDNIFQIPTNFEQSGLLGAQPTQAYFSNETKSNGALDLKFRFVPFFERVEGSDDALNLAIANSIASSLQQLSKIPKDILFQVNPATIDVILFVLKVNQALLQLPYGGVLFKEMDSQKRSFKYLMQVGNDRRISQMNIYPSEGLRRIILQSYVSNMIFRSLRSNSIRIVAGLRVRIKNSKKTKAMPTLTNTRIALKLDSFIGGILYPFGISFLLPVFVFILLKEKEDKIAIMMKMNGLKSFPYYATHFIHFYILQLISSLIFIIVGVIFQMEFFIQTDPGVYIILFLLWNFAMISLSFFLSLFFDHSRTGVVVTFLVLLCGVVVNLAATMLFDKSAPLAFFIWPPLAFYRALTVINIASFTADASPYKMSSLTLDNEVSIILMFLAIEGLIFLILTVYFSQILDSNFGVSKPWYFPVEGIISVFKSKKPSKKPNIEKNEGDKYVIHERRRVELKKFKPSCPLVIYDIHKIFGNKKNAVCGVSLSIDEGSCFGLLGPNGAGKTTLISMLTGLYKPTFGTATIAGIDLNEHPDLIFQNIGVCPQYDILWPDLTVEDHLLFYARLKGVQINEERKVVQDAMRKVALQSFEKRKAKSLSGGEKRRLSIAIAMLNNPKVVFLDEPTTGLDPEVRRFIWNIINNAKKGTTIILTTHSMEEADVLCSRIGIMAKGTLRCIASDTFEECLWGRVQAYIYLSFKVDSYSTTASYEFTPDPGTISRLFEHIELRKKEQGIQEWGLSQTSLDEVFLNIVQEDDADA</sequence>
<feature type="transmembrane region" description="Helical" evidence="12">
    <location>
        <begin position="827"/>
        <end position="847"/>
    </location>
</feature>
<keyword evidence="8 12" id="KW-1133">Transmembrane helix</keyword>
<dbReference type="GO" id="GO:0005319">
    <property type="term" value="F:lipid transporter activity"/>
    <property type="evidence" value="ECO:0007669"/>
    <property type="project" value="TreeGrafter"/>
</dbReference>
<dbReference type="SMART" id="SM00382">
    <property type="entry name" value="AAA"/>
    <property type="match status" value="1"/>
</dbReference>
<dbReference type="InterPro" id="IPR017871">
    <property type="entry name" value="ABC_transporter-like_CS"/>
</dbReference>